<dbReference type="STRING" id="1005944.SAMN05192576_1915"/>
<evidence type="ECO:0000313" key="4">
    <source>
        <dbReference type="Proteomes" id="UP000199004"/>
    </source>
</evidence>
<feature type="compositionally biased region" description="Basic and acidic residues" evidence="1">
    <location>
        <begin position="396"/>
        <end position="407"/>
    </location>
</feature>
<dbReference type="OrthoDB" id="9766126at2"/>
<dbReference type="Proteomes" id="UP000199004">
    <property type="component" value="Unassembled WGS sequence"/>
</dbReference>
<dbReference type="InterPro" id="IPR002035">
    <property type="entry name" value="VWF_A"/>
</dbReference>
<feature type="region of interest" description="Disordered" evidence="1">
    <location>
        <begin position="396"/>
        <end position="418"/>
    </location>
</feature>
<dbReference type="RefSeq" id="WP_091024069.1">
    <property type="nucleotide sequence ID" value="NZ_BKAE01000022.1"/>
</dbReference>
<dbReference type="EMBL" id="FNIC01000002">
    <property type="protein sequence ID" value="SDN27846.1"/>
    <property type="molecule type" value="Genomic_DNA"/>
</dbReference>
<name>A0A1H0A539_9ACTN</name>
<accession>A0A1H0A539</accession>
<sequence>MARPGHSRASRFKRYDGGDPLAPPVDIAEALDAIGEDVMAGYSPERAMREFLRRGGKDQQGLDDLARRVAERRKDLLQRHNLDGTLQEVKELLDHAVLEERKQLARDAMMDDADRAFAEMRLENLPDSTSAAVSELADYDWQSREAREDYEKIKDLLGRELLDQRFAGMKQALENATDEDRAAVNEMLQDLNSLLAKHREGSDTDDDFRQFMDKHGDFFPENPQDIDELLDALAQRAAAAQRMRNSMTQEQRDELDALAAQAFGSPELMQSLSQLDANLQDLRPDEDWGSSERFDGQQGLGLGDGTGVLQDLADLDALSDQLSQSYGGARMDDVDLDKLARQLGDQAAVDARTLKELEKALRDSGTLRRDSTGQLKLTPKAMRQLGKALLKDVADKMSGRQGQRDLRQSGAAGERSGATREWAFGDTEPWDVTRTITNAVVRTASEGGDASAGVRLDLRDVEVTETEARTQACVALLVDTSFSMAMDGRWVPMKRTALALHTLIKSRFRGDALQLIAFGRHAQVMDIEELTALDAMWDKGTNLHHALLLANRHFRKHPNAQPVLLIVTDGEPTSHLEADGEVYFSYPPHPLTVAYAVRELDNAGRFGAHTTFFRLGDDPGLARFIDSMAKRVDGNVVAPELDDLGAAVVGSYLGSRGSSSPMSQVRSAYGDWFGGRGFWVGD</sequence>
<protein>
    <submittedName>
        <fullName evidence="3">Uncharacterized protein, contains von Willebrand factor type A (VWA) domain</fullName>
    </submittedName>
</protein>
<dbReference type="SUPFAM" id="SSF53300">
    <property type="entry name" value="vWA-like"/>
    <property type="match status" value="1"/>
</dbReference>
<proteinExistence type="predicted"/>
<dbReference type="Pfam" id="PF13519">
    <property type="entry name" value="VWA_2"/>
    <property type="match status" value="1"/>
</dbReference>
<evidence type="ECO:0000259" key="2">
    <source>
        <dbReference type="SMART" id="SM00327"/>
    </source>
</evidence>
<reference evidence="3 4" key="1">
    <citation type="submission" date="2016-10" db="EMBL/GenBank/DDBJ databases">
        <authorList>
            <person name="de Groot N.N."/>
        </authorList>
    </citation>
    <scope>NUCLEOTIDE SEQUENCE [LARGE SCALE GENOMIC DNA]</scope>
    <source>
        <strain evidence="3 4">CGMCC 1.11147</strain>
    </source>
</reference>
<organism evidence="3 4">
    <name type="scientific">Nocardioides szechwanensis</name>
    <dbReference type="NCBI Taxonomy" id="1005944"/>
    <lineage>
        <taxon>Bacteria</taxon>
        <taxon>Bacillati</taxon>
        <taxon>Actinomycetota</taxon>
        <taxon>Actinomycetes</taxon>
        <taxon>Propionibacteriales</taxon>
        <taxon>Nocardioidaceae</taxon>
        <taxon>Nocardioides</taxon>
    </lineage>
</organism>
<feature type="region of interest" description="Disordered" evidence="1">
    <location>
        <begin position="1"/>
        <end position="22"/>
    </location>
</feature>
<dbReference type="CDD" id="cd00198">
    <property type="entry name" value="vWFA"/>
    <property type="match status" value="1"/>
</dbReference>
<evidence type="ECO:0000256" key="1">
    <source>
        <dbReference type="SAM" id="MobiDB-lite"/>
    </source>
</evidence>
<dbReference type="SMART" id="SM00327">
    <property type="entry name" value="VWA"/>
    <property type="match status" value="1"/>
</dbReference>
<feature type="domain" description="VWFA" evidence="2">
    <location>
        <begin position="471"/>
        <end position="646"/>
    </location>
</feature>
<dbReference type="InterPro" id="IPR036465">
    <property type="entry name" value="vWFA_dom_sf"/>
</dbReference>
<feature type="compositionally biased region" description="Basic residues" evidence="1">
    <location>
        <begin position="1"/>
        <end position="12"/>
    </location>
</feature>
<gene>
    <name evidence="3" type="ORF">SAMN05192576_1915</name>
</gene>
<evidence type="ECO:0000313" key="3">
    <source>
        <dbReference type="EMBL" id="SDN27846.1"/>
    </source>
</evidence>
<dbReference type="Gene3D" id="3.40.50.410">
    <property type="entry name" value="von Willebrand factor, type A domain"/>
    <property type="match status" value="1"/>
</dbReference>
<dbReference type="AlphaFoldDB" id="A0A1H0A539"/>
<keyword evidence="4" id="KW-1185">Reference proteome</keyword>